<feature type="domain" description="FAD-binding PCMH-type" evidence="8">
    <location>
        <begin position="94"/>
        <end position="272"/>
    </location>
</feature>
<dbReference type="PANTHER" id="PTHR13878">
    <property type="entry name" value="GULONOLACTONE OXIDASE"/>
    <property type="match status" value="1"/>
</dbReference>
<keyword evidence="5" id="KW-0274">FAD</keyword>
<dbReference type="PROSITE" id="PS00862">
    <property type="entry name" value="OX2_COVAL_FAD"/>
    <property type="match status" value="1"/>
</dbReference>
<comment type="catalytic activity">
    <reaction evidence="7">
        <text>N(6)-dimethylallyladenine + A + H2O = 3-methyl-2-butenal + adenine + AH2</text>
        <dbReference type="Rhea" id="RHEA:13625"/>
        <dbReference type="ChEBI" id="CHEBI:13193"/>
        <dbReference type="ChEBI" id="CHEBI:15377"/>
        <dbReference type="ChEBI" id="CHEBI:15825"/>
        <dbReference type="ChEBI" id="CHEBI:16708"/>
        <dbReference type="ChEBI" id="CHEBI:17499"/>
        <dbReference type="ChEBI" id="CHEBI:17660"/>
        <dbReference type="EC" id="1.5.99.12"/>
    </reaction>
</comment>
<dbReference type="Gene3D" id="3.30.43.10">
    <property type="entry name" value="Uridine Diphospho-n-acetylenolpyruvylglucosamine Reductase, domain 2"/>
    <property type="match status" value="1"/>
</dbReference>
<dbReference type="Pfam" id="PF01565">
    <property type="entry name" value="FAD_binding_4"/>
    <property type="match status" value="1"/>
</dbReference>
<dbReference type="Pfam" id="PF09265">
    <property type="entry name" value="Cytokin-bind"/>
    <property type="match status" value="1"/>
</dbReference>
<dbReference type="PANTHER" id="PTHR13878:SF120">
    <property type="entry name" value="CYTOKININ DEHYDROGENASE"/>
    <property type="match status" value="1"/>
</dbReference>
<dbReference type="InterPro" id="IPR016166">
    <property type="entry name" value="FAD-bd_PCMH"/>
</dbReference>
<evidence type="ECO:0000256" key="3">
    <source>
        <dbReference type="ARBA" id="ARBA00011928"/>
    </source>
</evidence>
<gene>
    <name evidence="9" type="ORF">SAY87_017693</name>
</gene>
<evidence type="ECO:0000256" key="4">
    <source>
        <dbReference type="ARBA" id="ARBA00022630"/>
    </source>
</evidence>
<keyword evidence="6" id="KW-0560">Oxidoreductase</keyword>
<sequence length="556" mass="62037">MSGAQPLSLSLSVRNIHIMGSQTSAILQNINLLLHKIITVLLLTCTLESNTNDLLPSSNHYSSSVSLSLMQLPFDGHLSFHNLHFAAQDFGGLFSSLPLAVLYPRSVSDISLAVSHVFQLGPSSDLKVAARGHGHSLQGQAQAPGGLVISMESLQKPKMRVFTGKTPFVEVPGGELWINILHETLKYGLAPSSWTDYLHLTVGGTLSNGGISGQAFRHGPQINNVYQLEVVTGKGEVFTCSEKQNSDLFHGVLGGLGQFGIITSARISLEPAAKKVKWIRVLYHDFSSFSKDQEQLISLEGAFDYIEGFVMVNRTGLLNNWRSSFNPKDPVQASRFNSEGKTLYCLELAKYFDPDVDEPVDGEIERLLGNLGYISSTLFMSEVSLLEFLDRVHVSELKLRESGLWEVPHPWLNLLVPKSEIDDFAREVFGNILTGNSNGPILIYPVNKSKWNRQTSLVTPREDIFYLVAFLSSAMPFSTEKDGLEQILARNQNIMDYCKAKLPGTNQYLPQYNKQEDWEAHYGSRWEVFMRRKLKYDPLAILSPGQRIFRNKIQVT</sequence>
<name>A0AAN7L230_9MYRT</name>
<dbReference type="SUPFAM" id="SSF56176">
    <property type="entry name" value="FAD-binding/transporter-associated domain-like"/>
    <property type="match status" value="1"/>
</dbReference>
<dbReference type="GO" id="GO:0009690">
    <property type="term" value="P:cytokinin metabolic process"/>
    <property type="evidence" value="ECO:0007669"/>
    <property type="project" value="InterPro"/>
</dbReference>
<evidence type="ECO:0000256" key="2">
    <source>
        <dbReference type="ARBA" id="ARBA00005466"/>
    </source>
</evidence>
<dbReference type="AlphaFoldDB" id="A0AAN7L230"/>
<dbReference type="GO" id="GO:0071949">
    <property type="term" value="F:FAD binding"/>
    <property type="evidence" value="ECO:0007669"/>
    <property type="project" value="InterPro"/>
</dbReference>
<evidence type="ECO:0000256" key="6">
    <source>
        <dbReference type="ARBA" id="ARBA00023002"/>
    </source>
</evidence>
<dbReference type="PROSITE" id="PS51387">
    <property type="entry name" value="FAD_PCMH"/>
    <property type="match status" value="1"/>
</dbReference>
<dbReference type="InterPro" id="IPR050432">
    <property type="entry name" value="FAD-linked_Oxidoreductases_BP"/>
</dbReference>
<dbReference type="EMBL" id="JAXIOK010000002">
    <property type="protein sequence ID" value="KAK4777506.1"/>
    <property type="molecule type" value="Genomic_DNA"/>
</dbReference>
<dbReference type="GO" id="GO:0019139">
    <property type="term" value="F:cytokinin dehydrogenase activity"/>
    <property type="evidence" value="ECO:0007669"/>
    <property type="project" value="UniProtKB-EC"/>
</dbReference>
<dbReference type="InterPro" id="IPR036318">
    <property type="entry name" value="FAD-bd_PCMH-like_sf"/>
</dbReference>
<organism evidence="9 10">
    <name type="scientific">Trapa incisa</name>
    <dbReference type="NCBI Taxonomy" id="236973"/>
    <lineage>
        <taxon>Eukaryota</taxon>
        <taxon>Viridiplantae</taxon>
        <taxon>Streptophyta</taxon>
        <taxon>Embryophyta</taxon>
        <taxon>Tracheophyta</taxon>
        <taxon>Spermatophyta</taxon>
        <taxon>Magnoliopsida</taxon>
        <taxon>eudicotyledons</taxon>
        <taxon>Gunneridae</taxon>
        <taxon>Pentapetalae</taxon>
        <taxon>rosids</taxon>
        <taxon>malvids</taxon>
        <taxon>Myrtales</taxon>
        <taxon>Lythraceae</taxon>
        <taxon>Trapa</taxon>
    </lineage>
</organism>
<evidence type="ECO:0000259" key="8">
    <source>
        <dbReference type="PROSITE" id="PS51387"/>
    </source>
</evidence>
<dbReference type="InterPro" id="IPR016170">
    <property type="entry name" value="Cytok_DH_C_sf"/>
</dbReference>
<dbReference type="SUPFAM" id="SSF55103">
    <property type="entry name" value="FAD-linked oxidases, C-terminal domain"/>
    <property type="match status" value="1"/>
</dbReference>
<proteinExistence type="inferred from homology"/>
<accession>A0AAN7L230</accession>
<dbReference type="InterPro" id="IPR016164">
    <property type="entry name" value="FAD-linked_Oxase-like_C"/>
</dbReference>
<evidence type="ECO:0000256" key="1">
    <source>
        <dbReference type="ARBA" id="ARBA00001974"/>
    </source>
</evidence>
<dbReference type="Proteomes" id="UP001345219">
    <property type="component" value="Chromosome 14"/>
</dbReference>
<evidence type="ECO:0000313" key="10">
    <source>
        <dbReference type="Proteomes" id="UP001345219"/>
    </source>
</evidence>
<protein>
    <recommendedName>
        <fullName evidence="3">cytokinin dehydrogenase</fullName>
        <ecNumber evidence="3">1.5.99.12</ecNumber>
    </recommendedName>
</protein>
<dbReference type="EC" id="1.5.99.12" evidence="3"/>
<keyword evidence="4" id="KW-0285">Flavoprotein</keyword>
<keyword evidence="10" id="KW-1185">Reference proteome</keyword>
<comment type="similarity">
    <text evidence="2">Belongs to the oxygen-dependent FAD-linked oxidoreductase family.</text>
</comment>
<comment type="caution">
    <text evidence="9">The sequence shown here is derived from an EMBL/GenBank/DDBJ whole genome shotgun (WGS) entry which is preliminary data.</text>
</comment>
<dbReference type="InterPro" id="IPR016167">
    <property type="entry name" value="FAD-bd_PCMH_sub1"/>
</dbReference>
<evidence type="ECO:0000256" key="5">
    <source>
        <dbReference type="ARBA" id="ARBA00022827"/>
    </source>
</evidence>
<reference evidence="9 10" key="1">
    <citation type="journal article" date="2023" name="Hortic Res">
        <title>Pangenome of water caltrop reveals structural variations and asymmetric subgenome divergence after allopolyploidization.</title>
        <authorList>
            <person name="Zhang X."/>
            <person name="Chen Y."/>
            <person name="Wang L."/>
            <person name="Yuan Y."/>
            <person name="Fang M."/>
            <person name="Shi L."/>
            <person name="Lu R."/>
            <person name="Comes H.P."/>
            <person name="Ma Y."/>
            <person name="Chen Y."/>
            <person name="Huang G."/>
            <person name="Zhou Y."/>
            <person name="Zheng Z."/>
            <person name="Qiu Y."/>
        </authorList>
    </citation>
    <scope>NUCLEOTIDE SEQUENCE [LARGE SCALE GENOMIC DNA]</scope>
    <source>
        <tissue evidence="9">Roots</tissue>
    </source>
</reference>
<dbReference type="InterPro" id="IPR006094">
    <property type="entry name" value="Oxid_FAD_bind_N"/>
</dbReference>
<comment type="cofactor">
    <cofactor evidence="1">
        <name>FAD</name>
        <dbReference type="ChEBI" id="CHEBI:57692"/>
    </cofactor>
</comment>
<dbReference type="InterPro" id="IPR015345">
    <property type="entry name" value="Cytokinin_DH_FAD/cytokin-bd"/>
</dbReference>
<evidence type="ECO:0000313" key="9">
    <source>
        <dbReference type="EMBL" id="KAK4777506.1"/>
    </source>
</evidence>
<evidence type="ECO:0000256" key="7">
    <source>
        <dbReference type="ARBA" id="ARBA00048224"/>
    </source>
</evidence>
<dbReference type="InterPro" id="IPR016169">
    <property type="entry name" value="FAD-bd_PCMH_sub2"/>
</dbReference>
<dbReference type="InterPro" id="IPR006093">
    <property type="entry name" value="Oxy_OxRdtase_FAD_BS"/>
</dbReference>
<dbReference type="Gene3D" id="3.30.465.10">
    <property type="match status" value="1"/>
</dbReference>
<dbReference type="Gene3D" id="3.40.462.10">
    <property type="entry name" value="FAD-linked oxidases, C-terminal domain"/>
    <property type="match status" value="1"/>
</dbReference>